<keyword evidence="4" id="KW-0732">Signal</keyword>
<dbReference type="NCBIfam" id="TIGR01409">
    <property type="entry name" value="TAT_signal_seq"/>
    <property type="match status" value="1"/>
</dbReference>
<feature type="domain" description="Aminotransferase class I/classII large" evidence="6">
    <location>
        <begin position="45"/>
        <end position="370"/>
    </location>
</feature>
<dbReference type="Gene3D" id="3.90.1150.10">
    <property type="entry name" value="Aspartate Aminotransferase, domain 1"/>
    <property type="match status" value="1"/>
</dbReference>
<dbReference type="RefSeq" id="WP_161811369.1">
    <property type="nucleotide sequence ID" value="NZ_BLJN01000001.1"/>
</dbReference>
<dbReference type="Proteomes" id="UP000445000">
    <property type="component" value="Unassembled WGS sequence"/>
</dbReference>
<dbReference type="PROSITE" id="PS51318">
    <property type="entry name" value="TAT"/>
    <property type="match status" value="1"/>
</dbReference>
<dbReference type="InterPro" id="IPR050106">
    <property type="entry name" value="HistidinolP_aminotransfase"/>
</dbReference>
<gene>
    <name evidence="7" type="primary">hisC_1</name>
    <name evidence="7" type="ORF">GCM10011487_08770</name>
</gene>
<evidence type="ECO:0000256" key="2">
    <source>
        <dbReference type="ARBA" id="ARBA00022576"/>
    </source>
</evidence>
<dbReference type="Gene3D" id="3.40.640.10">
    <property type="entry name" value="Type I PLP-dependent aspartate aminotransferase-like (Major domain)"/>
    <property type="match status" value="1"/>
</dbReference>
<reference evidence="8" key="1">
    <citation type="submission" date="2020-01" db="EMBL/GenBank/DDBJ databases">
        <title>'Steroidobacter agaridevorans' sp. nov., agar-degrading bacteria isolated from rhizosphere soils.</title>
        <authorList>
            <person name="Ikenaga M."/>
            <person name="Kataoka M."/>
            <person name="Murouchi A."/>
            <person name="Katsuragi S."/>
            <person name="Sakai M."/>
        </authorList>
    </citation>
    <scope>NUCLEOTIDE SEQUENCE [LARGE SCALE GENOMIC DNA]</scope>
    <source>
        <strain evidence="8">YU21-B</strain>
    </source>
</reference>
<dbReference type="SUPFAM" id="SSF53383">
    <property type="entry name" value="PLP-dependent transferases"/>
    <property type="match status" value="1"/>
</dbReference>
<keyword evidence="5" id="KW-0663">Pyridoxal phosphate</keyword>
<protein>
    <submittedName>
        <fullName evidence="7">Aminotransferase</fullName>
    </submittedName>
</protein>
<evidence type="ECO:0000313" key="8">
    <source>
        <dbReference type="Proteomes" id="UP000445000"/>
    </source>
</evidence>
<evidence type="ECO:0000256" key="4">
    <source>
        <dbReference type="ARBA" id="ARBA00022729"/>
    </source>
</evidence>
<dbReference type="InterPro" id="IPR015424">
    <property type="entry name" value="PyrdxlP-dep_Trfase"/>
</dbReference>
<keyword evidence="8" id="KW-1185">Reference proteome</keyword>
<sequence length="377" mass="41114">MVTRRSFMRQLGVAGAAGVYFGETLIAGTAQADVRVKPPAKAPSKVWLDANENSAGPPASAIEAMVQNAPHAWRYHFDEFGEFARLIAASEQISPAQVLFGVGSSEVIASAIGAFTSESKPMITASPTYDIIVQLARAMGKAVVEIPLTAPQWSYPVKLLAEEAKKAGGGMIYLCNPNNPTGSITSVEDVRWLVGNLPPDTVLLVDEAYLEFADPAKVESAIKYVREDKSVVVTRTFSKIYGMAGVRAGFGCARPDLISAMNPFMDNVIPYLGVRAAMAALQEKSTLVPERRKNNARIRTELCQWLDQNKVRYIPSQANFVMIDVKRDVREFSGAMFREGVAVGRPFPPLNTMLRVTIGSAADMQRFRQAFLKVYSA</sequence>
<dbReference type="PANTHER" id="PTHR43643">
    <property type="entry name" value="HISTIDINOL-PHOSPHATE AMINOTRANSFERASE 2"/>
    <property type="match status" value="1"/>
</dbReference>
<dbReference type="InterPro" id="IPR015421">
    <property type="entry name" value="PyrdxlP-dep_Trfase_major"/>
</dbReference>
<evidence type="ECO:0000256" key="1">
    <source>
        <dbReference type="ARBA" id="ARBA00007970"/>
    </source>
</evidence>
<comment type="caution">
    <text evidence="7">The sequence shown here is derived from an EMBL/GenBank/DDBJ whole genome shotgun (WGS) entry which is preliminary data.</text>
</comment>
<dbReference type="AlphaFoldDB" id="A0A829Y6M1"/>
<dbReference type="Pfam" id="PF00155">
    <property type="entry name" value="Aminotran_1_2"/>
    <property type="match status" value="1"/>
</dbReference>
<name>A0A829Y6M1_9GAMM</name>
<dbReference type="InterPro" id="IPR006311">
    <property type="entry name" value="TAT_signal"/>
</dbReference>
<dbReference type="InterPro" id="IPR015422">
    <property type="entry name" value="PyrdxlP-dep_Trfase_small"/>
</dbReference>
<evidence type="ECO:0000259" key="6">
    <source>
        <dbReference type="Pfam" id="PF00155"/>
    </source>
</evidence>
<dbReference type="CDD" id="cd00609">
    <property type="entry name" value="AAT_like"/>
    <property type="match status" value="1"/>
</dbReference>
<dbReference type="GO" id="GO:0008483">
    <property type="term" value="F:transaminase activity"/>
    <property type="evidence" value="ECO:0007669"/>
    <property type="project" value="UniProtKB-KW"/>
</dbReference>
<dbReference type="InterPro" id="IPR004839">
    <property type="entry name" value="Aminotransferase_I/II_large"/>
</dbReference>
<accession>A0A829Y6M1</accession>
<dbReference type="EMBL" id="BLJN01000001">
    <property type="protein sequence ID" value="GFE78877.1"/>
    <property type="molecule type" value="Genomic_DNA"/>
</dbReference>
<dbReference type="GO" id="GO:0030170">
    <property type="term" value="F:pyridoxal phosphate binding"/>
    <property type="evidence" value="ECO:0007669"/>
    <property type="project" value="InterPro"/>
</dbReference>
<dbReference type="InterPro" id="IPR019546">
    <property type="entry name" value="TAT_signal_bac_arc"/>
</dbReference>
<keyword evidence="3 7" id="KW-0808">Transferase</keyword>
<evidence type="ECO:0000313" key="7">
    <source>
        <dbReference type="EMBL" id="GFE78877.1"/>
    </source>
</evidence>
<organism evidence="7 8">
    <name type="scientific">Steroidobacter agaridevorans</name>
    <dbReference type="NCBI Taxonomy" id="2695856"/>
    <lineage>
        <taxon>Bacteria</taxon>
        <taxon>Pseudomonadati</taxon>
        <taxon>Pseudomonadota</taxon>
        <taxon>Gammaproteobacteria</taxon>
        <taxon>Steroidobacterales</taxon>
        <taxon>Steroidobacteraceae</taxon>
        <taxon>Steroidobacter</taxon>
    </lineage>
</organism>
<keyword evidence="2 7" id="KW-0032">Aminotransferase</keyword>
<dbReference type="PANTHER" id="PTHR43643:SF3">
    <property type="entry name" value="HISTIDINOL-PHOSPHATE AMINOTRANSFERASE"/>
    <property type="match status" value="1"/>
</dbReference>
<evidence type="ECO:0000256" key="3">
    <source>
        <dbReference type="ARBA" id="ARBA00022679"/>
    </source>
</evidence>
<evidence type="ECO:0000256" key="5">
    <source>
        <dbReference type="ARBA" id="ARBA00022898"/>
    </source>
</evidence>
<proteinExistence type="inferred from homology"/>
<comment type="similarity">
    <text evidence="1">Belongs to the class-II pyridoxal-phosphate-dependent aminotransferase family. Histidinol-phosphate aminotransferase subfamily.</text>
</comment>